<evidence type="ECO:0000256" key="1">
    <source>
        <dbReference type="ARBA" id="ARBA00022988"/>
    </source>
</evidence>
<keyword evidence="5" id="KW-1185">Reference proteome</keyword>
<keyword evidence="3" id="KW-0963">Cytoplasm</keyword>
<dbReference type="PANTHER" id="PTHR33620">
    <property type="entry name" value="UREASE ACCESSORY PROTEIN F"/>
    <property type="match status" value="1"/>
</dbReference>
<dbReference type="RefSeq" id="WP_118253178.1">
    <property type="nucleotide sequence ID" value="NZ_JBBMEI010000050.1"/>
</dbReference>
<evidence type="ECO:0000313" key="5">
    <source>
        <dbReference type="Proteomes" id="UP001446032"/>
    </source>
</evidence>
<dbReference type="Pfam" id="PF01730">
    <property type="entry name" value="UreF"/>
    <property type="match status" value="1"/>
</dbReference>
<dbReference type="InterPro" id="IPR038277">
    <property type="entry name" value="UreF_sf"/>
</dbReference>
<dbReference type="Gene3D" id="1.10.4190.10">
    <property type="entry name" value="Urease accessory protein UreF"/>
    <property type="match status" value="1"/>
</dbReference>
<comment type="similarity">
    <text evidence="3">Belongs to the UreF family.</text>
</comment>
<evidence type="ECO:0000256" key="3">
    <source>
        <dbReference type="HAMAP-Rule" id="MF_01385"/>
    </source>
</evidence>
<dbReference type="PANTHER" id="PTHR33620:SF1">
    <property type="entry name" value="UREASE ACCESSORY PROTEIN F"/>
    <property type="match status" value="1"/>
</dbReference>
<dbReference type="PIRSF" id="PIRSF009467">
    <property type="entry name" value="Ureas_acces_UreF"/>
    <property type="match status" value="1"/>
</dbReference>
<keyword evidence="2 3" id="KW-0143">Chaperone</keyword>
<dbReference type="Proteomes" id="UP001446032">
    <property type="component" value="Unassembled WGS sequence"/>
</dbReference>
<gene>
    <name evidence="3" type="primary">ureF</name>
    <name evidence="4" type="ORF">WMO75_13730</name>
</gene>
<protein>
    <recommendedName>
        <fullName evidence="3">Urease accessory protein UreF</fullName>
    </recommendedName>
</protein>
<sequence length="231" mass="26192">MTEGTAKFFLLQVNDALFPIGGYSHSYGLETYIQKGIVHDEDSAEEFIHKRLEYNFLYNEFLAVRLGWEYAVSGDLTAISRLEEIMEAGKIPRETREASRKLGSRFIKTLSALEIPRENRVFEEYREARKGKSVHHAVAYGVFCGAAGITREEALEHFLYAQTSAMVTNCVKTIPLSQSSGQKLLSGCYPLLQKLTREVKELGEEWLGLSGPGFDLRCMQHEGLYSRIYMS</sequence>
<comment type="function">
    <text evidence="3">Required for maturation of urease via the functional incorporation of the urease nickel metallocenter.</text>
</comment>
<accession>A0ABV1AQA9</accession>
<keyword evidence="1 3" id="KW-0996">Nickel insertion</keyword>
<dbReference type="EMBL" id="JBBMEI010000050">
    <property type="protein sequence ID" value="MEQ2359367.1"/>
    <property type="molecule type" value="Genomic_DNA"/>
</dbReference>
<evidence type="ECO:0000313" key="4">
    <source>
        <dbReference type="EMBL" id="MEQ2359367.1"/>
    </source>
</evidence>
<reference evidence="4 5" key="1">
    <citation type="submission" date="2024-03" db="EMBL/GenBank/DDBJ databases">
        <title>Human intestinal bacterial collection.</title>
        <authorList>
            <person name="Pauvert C."/>
            <person name="Hitch T.C.A."/>
            <person name="Clavel T."/>
        </authorList>
    </citation>
    <scope>NUCLEOTIDE SEQUENCE [LARGE SCALE GENOMIC DNA]</scope>
    <source>
        <strain evidence="4 5">CLA-AA-H95</strain>
    </source>
</reference>
<comment type="subunit">
    <text evidence="3">UreD, UreF and UreG form a complex that acts as a GTP-hydrolysis-dependent molecular chaperone, activating the urease apoprotein by helping to assemble the nickel containing metallocenter of UreC. The UreE protein probably delivers the nickel.</text>
</comment>
<comment type="caution">
    <text evidence="4">The sequence shown here is derived from an EMBL/GenBank/DDBJ whole genome shotgun (WGS) entry which is preliminary data.</text>
</comment>
<dbReference type="InterPro" id="IPR002639">
    <property type="entry name" value="UreF"/>
</dbReference>
<comment type="subcellular location">
    <subcellularLocation>
        <location evidence="3">Cytoplasm</location>
    </subcellularLocation>
</comment>
<dbReference type="HAMAP" id="MF_01385">
    <property type="entry name" value="UreF"/>
    <property type="match status" value="1"/>
</dbReference>
<evidence type="ECO:0000256" key="2">
    <source>
        <dbReference type="ARBA" id="ARBA00023186"/>
    </source>
</evidence>
<proteinExistence type="inferred from homology"/>
<organism evidence="4 5">
    <name type="scientific">Blautia intestinihominis</name>
    <dbReference type="NCBI Taxonomy" id="3133152"/>
    <lineage>
        <taxon>Bacteria</taxon>
        <taxon>Bacillati</taxon>
        <taxon>Bacillota</taxon>
        <taxon>Clostridia</taxon>
        <taxon>Lachnospirales</taxon>
        <taxon>Lachnospiraceae</taxon>
        <taxon>Blautia</taxon>
    </lineage>
</organism>
<name>A0ABV1AQA9_9FIRM</name>